<feature type="compositionally biased region" description="Polar residues" evidence="1">
    <location>
        <begin position="48"/>
        <end position="58"/>
    </location>
</feature>
<accession>A0A8T5USQ1</accession>
<sequence>MNSPAVTAGGGEIVKKNRAWSAGAVMNMNTASITAKTPASLGLRSHIETSPASGSNRPTVMKNPAKASVRSSGIRGSTPNGVKRKPKMKPKANKTANTRSELVKDTRVRCCSFPSCLFGGWDFVD</sequence>
<gene>
    <name evidence="2" type="ORF">K8N75_11825</name>
</gene>
<evidence type="ECO:0000313" key="2">
    <source>
        <dbReference type="EMBL" id="MBZ2166724.1"/>
    </source>
</evidence>
<organism evidence="2 3">
    <name type="scientific">Methanobacterium spitsbergense</name>
    <dbReference type="NCBI Taxonomy" id="2874285"/>
    <lineage>
        <taxon>Archaea</taxon>
        <taxon>Methanobacteriati</taxon>
        <taxon>Methanobacteriota</taxon>
        <taxon>Methanomada group</taxon>
        <taxon>Methanobacteria</taxon>
        <taxon>Methanobacteriales</taxon>
        <taxon>Methanobacteriaceae</taxon>
        <taxon>Methanobacterium</taxon>
    </lineage>
</organism>
<keyword evidence="3" id="KW-1185">Reference proteome</keyword>
<name>A0A8T5USQ1_9EURY</name>
<dbReference type="EMBL" id="JAIOUQ010000014">
    <property type="protein sequence ID" value="MBZ2166724.1"/>
    <property type="molecule type" value="Genomic_DNA"/>
</dbReference>
<feature type="compositionally biased region" description="Basic residues" evidence="1">
    <location>
        <begin position="82"/>
        <end position="92"/>
    </location>
</feature>
<dbReference type="RefSeq" id="WP_223792266.1">
    <property type="nucleotide sequence ID" value="NZ_JAIOUQ010000014.1"/>
</dbReference>
<dbReference type="Proteomes" id="UP000825933">
    <property type="component" value="Unassembled WGS sequence"/>
</dbReference>
<feature type="compositionally biased region" description="Polar residues" evidence="1">
    <location>
        <begin position="69"/>
        <end position="80"/>
    </location>
</feature>
<reference evidence="3" key="1">
    <citation type="journal article" date="2022" name="Microbiol. Resour. Announc.">
        <title>Draft Genome Sequence of a Methanogenic Archaeon from West Spitsbergen Permafrost.</title>
        <authorList>
            <person name="Trubitsyn V."/>
            <person name="Rivkina E."/>
            <person name="Shcherbakova V."/>
        </authorList>
    </citation>
    <scope>NUCLEOTIDE SEQUENCE [LARGE SCALE GENOMIC DNA]</scope>
    <source>
        <strain evidence="3">VT</strain>
    </source>
</reference>
<protein>
    <submittedName>
        <fullName evidence="2">Uncharacterized protein</fullName>
    </submittedName>
</protein>
<dbReference type="AlphaFoldDB" id="A0A8T5USQ1"/>
<proteinExistence type="predicted"/>
<evidence type="ECO:0000256" key="1">
    <source>
        <dbReference type="SAM" id="MobiDB-lite"/>
    </source>
</evidence>
<comment type="caution">
    <text evidence="2">The sequence shown here is derived from an EMBL/GenBank/DDBJ whole genome shotgun (WGS) entry which is preliminary data.</text>
</comment>
<feature type="region of interest" description="Disordered" evidence="1">
    <location>
        <begin position="37"/>
        <end position="100"/>
    </location>
</feature>
<evidence type="ECO:0000313" key="3">
    <source>
        <dbReference type="Proteomes" id="UP000825933"/>
    </source>
</evidence>